<dbReference type="AlphaFoldDB" id="M5U8U0"/>
<reference evidence="2 3" key="1">
    <citation type="journal article" date="2013" name="Mar. Genomics">
        <title>Expression of sulfatases in Rhodopirellula baltica and the diversity of sulfatases in the genus Rhodopirellula.</title>
        <authorList>
            <person name="Wegner C.E."/>
            <person name="Richter-Heitmann T."/>
            <person name="Klindworth A."/>
            <person name="Klockow C."/>
            <person name="Richter M."/>
            <person name="Achstetter T."/>
            <person name="Glockner F.O."/>
            <person name="Harder J."/>
        </authorList>
    </citation>
    <scope>NUCLEOTIDE SEQUENCE [LARGE SCALE GENOMIC DNA]</scope>
    <source>
        <strain evidence="2 3">SM41</strain>
    </source>
</reference>
<protein>
    <submittedName>
        <fullName evidence="2">Uncharacterized protein</fullName>
    </submittedName>
</protein>
<gene>
    <name evidence="2" type="ORF">RSSM_04257</name>
</gene>
<evidence type="ECO:0000256" key="1">
    <source>
        <dbReference type="SAM" id="MobiDB-lite"/>
    </source>
</evidence>
<organism evidence="2 3">
    <name type="scientific">Rhodopirellula sallentina SM41</name>
    <dbReference type="NCBI Taxonomy" id="1263870"/>
    <lineage>
        <taxon>Bacteria</taxon>
        <taxon>Pseudomonadati</taxon>
        <taxon>Planctomycetota</taxon>
        <taxon>Planctomycetia</taxon>
        <taxon>Pirellulales</taxon>
        <taxon>Pirellulaceae</taxon>
        <taxon>Rhodopirellula</taxon>
    </lineage>
</organism>
<proteinExistence type="predicted"/>
<comment type="caution">
    <text evidence="2">The sequence shown here is derived from an EMBL/GenBank/DDBJ whole genome shotgun (WGS) entry which is preliminary data.</text>
</comment>
<sequence length="86" mass="9996">MDTNQQHQRAEGSGIASTFQSTSKRSVPPIMQRSMNHPEPIRMAAPLRWDWWSRSIMEGSQMLLRSIFLPQHETFRVANDSSRRGR</sequence>
<name>M5U8U0_9BACT</name>
<dbReference type="OrthoDB" id="9891796at2"/>
<evidence type="ECO:0000313" key="2">
    <source>
        <dbReference type="EMBL" id="EMI54266.1"/>
    </source>
</evidence>
<feature type="compositionally biased region" description="Polar residues" evidence="1">
    <location>
        <begin position="15"/>
        <end position="25"/>
    </location>
</feature>
<dbReference type="PATRIC" id="fig|1263870.3.peg.4503"/>
<dbReference type="Proteomes" id="UP000011885">
    <property type="component" value="Unassembled WGS sequence"/>
</dbReference>
<feature type="region of interest" description="Disordered" evidence="1">
    <location>
        <begin position="1"/>
        <end position="38"/>
    </location>
</feature>
<evidence type="ECO:0000313" key="3">
    <source>
        <dbReference type="Proteomes" id="UP000011885"/>
    </source>
</evidence>
<keyword evidence="3" id="KW-1185">Reference proteome</keyword>
<accession>M5U8U0</accession>
<dbReference type="RefSeq" id="WP_008682565.1">
    <property type="nucleotide sequence ID" value="NZ_ANOH01000285.1"/>
</dbReference>
<dbReference type="EMBL" id="ANOH01000285">
    <property type="protein sequence ID" value="EMI54266.1"/>
    <property type="molecule type" value="Genomic_DNA"/>
</dbReference>